<dbReference type="PROSITE" id="PS51257">
    <property type="entry name" value="PROKAR_LIPOPROTEIN"/>
    <property type="match status" value="1"/>
</dbReference>
<dbReference type="EMBL" id="JAULSN010000004">
    <property type="protein sequence ID" value="KAK3373198.1"/>
    <property type="molecule type" value="Genomic_DNA"/>
</dbReference>
<evidence type="ECO:0000313" key="4">
    <source>
        <dbReference type="Proteomes" id="UP001287356"/>
    </source>
</evidence>
<comment type="caution">
    <text evidence="3">The sequence shown here is derived from an EMBL/GenBank/DDBJ whole genome shotgun (WGS) entry which is preliminary data.</text>
</comment>
<feature type="compositionally biased region" description="Low complexity" evidence="1">
    <location>
        <begin position="274"/>
        <end position="285"/>
    </location>
</feature>
<gene>
    <name evidence="3" type="ORF">B0T24DRAFT_252366</name>
</gene>
<feature type="transmembrane region" description="Helical" evidence="2">
    <location>
        <begin position="145"/>
        <end position="166"/>
    </location>
</feature>
<feature type="compositionally biased region" description="Low complexity" evidence="1">
    <location>
        <begin position="213"/>
        <end position="264"/>
    </location>
</feature>
<keyword evidence="2" id="KW-0812">Transmembrane</keyword>
<evidence type="ECO:0000256" key="2">
    <source>
        <dbReference type="SAM" id="Phobius"/>
    </source>
</evidence>
<evidence type="ECO:0000313" key="3">
    <source>
        <dbReference type="EMBL" id="KAK3373198.1"/>
    </source>
</evidence>
<evidence type="ECO:0000256" key="1">
    <source>
        <dbReference type="SAM" id="MobiDB-lite"/>
    </source>
</evidence>
<name>A0AAE0N7Q4_9PEZI</name>
<keyword evidence="2" id="KW-1133">Transmembrane helix</keyword>
<accession>A0AAE0N7Q4</accession>
<dbReference type="AlphaFoldDB" id="A0AAE0N7Q4"/>
<dbReference type="Proteomes" id="UP001287356">
    <property type="component" value="Unassembled WGS sequence"/>
</dbReference>
<sequence>MSHDGRGGLGTFGSGACPRFLIHSLRTRRPCDWQTETPAWFLLPSRLRVRCPASRVKMAGSGYGRSPGDMSGVRDYEGLQATDLSSASNGLHLADPVRTSPTAYPTAYPPNCETNHAAQFKHELMSHQLPPLPPRTPKILGLRRTTFFLSLSNILLAITLVVVAVLQSQTLVPKHSQEALALGNNATADNGGSQGGTSQGGTSPNAGAGLTDSSSSASVSASSSSSSSSPLAGQTSPPAGAAATTDTSAKSSDTPSPPAKTDSPSPSPSPPSPSSSSAPAPVATPGNYLGFEPNQAGPPAGSLPGATTPECPADSLSNFLIRSMVDCITLCAYLNAFPSSVTGKCVGVVWVYPGLQGAANNYCYPKNTAGTNRAAAGIETAFLLD</sequence>
<reference evidence="3" key="2">
    <citation type="submission" date="2023-06" db="EMBL/GenBank/DDBJ databases">
        <authorList>
            <consortium name="Lawrence Berkeley National Laboratory"/>
            <person name="Haridas S."/>
            <person name="Hensen N."/>
            <person name="Bonometti L."/>
            <person name="Westerberg I."/>
            <person name="Brannstrom I.O."/>
            <person name="Guillou S."/>
            <person name="Cros-Aarteil S."/>
            <person name="Calhoun S."/>
            <person name="Kuo A."/>
            <person name="Mondo S."/>
            <person name="Pangilinan J."/>
            <person name="Riley R."/>
            <person name="Labutti K."/>
            <person name="Andreopoulos B."/>
            <person name="Lipzen A."/>
            <person name="Chen C."/>
            <person name="Yanf M."/>
            <person name="Daum C."/>
            <person name="Ng V."/>
            <person name="Clum A."/>
            <person name="Steindorff A."/>
            <person name="Ohm R."/>
            <person name="Martin F."/>
            <person name="Silar P."/>
            <person name="Natvig D."/>
            <person name="Lalanne C."/>
            <person name="Gautier V."/>
            <person name="Ament-Velasquez S.L."/>
            <person name="Kruys A."/>
            <person name="Hutchinson M.I."/>
            <person name="Powell A.J."/>
            <person name="Barry K."/>
            <person name="Miller A.N."/>
            <person name="Grigoriev I.V."/>
            <person name="Debuchy R."/>
            <person name="Gladieux P."/>
            <person name="Thoren M.H."/>
            <person name="Johannesson H."/>
        </authorList>
    </citation>
    <scope>NUCLEOTIDE SEQUENCE</scope>
    <source>
        <strain evidence="3">CBS 958.72</strain>
    </source>
</reference>
<keyword evidence="4" id="KW-1185">Reference proteome</keyword>
<proteinExistence type="predicted"/>
<organism evidence="3 4">
    <name type="scientific">Lasiosphaeria ovina</name>
    <dbReference type="NCBI Taxonomy" id="92902"/>
    <lineage>
        <taxon>Eukaryota</taxon>
        <taxon>Fungi</taxon>
        <taxon>Dikarya</taxon>
        <taxon>Ascomycota</taxon>
        <taxon>Pezizomycotina</taxon>
        <taxon>Sordariomycetes</taxon>
        <taxon>Sordariomycetidae</taxon>
        <taxon>Sordariales</taxon>
        <taxon>Lasiosphaeriaceae</taxon>
        <taxon>Lasiosphaeria</taxon>
    </lineage>
</organism>
<protein>
    <submittedName>
        <fullName evidence="3">Uncharacterized protein</fullName>
    </submittedName>
</protein>
<keyword evidence="2" id="KW-0472">Membrane</keyword>
<reference evidence="3" key="1">
    <citation type="journal article" date="2023" name="Mol. Phylogenet. Evol.">
        <title>Genome-scale phylogeny and comparative genomics of the fungal order Sordariales.</title>
        <authorList>
            <person name="Hensen N."/>
            <person name="Bonometti L."/>
            <person name="Westerberg I."/>
            <person name="Brannstrom I.O."/>
            <person name="Guillou S."/>
            <person name="Cros-Aarteil S."/>
            <person name="Calhoun S."/>
            <person name="Haridas S."/>
            <person name="Kuo A."/>
            <person name="Mondo S."/>
            <person name="Pangilinan J."/>
            <person name="Riley R."/>
            <person name="LaButti K."/>
            <person name="Andreopoulos B."/>
            <person name="Lipzen A."/>
            <person name="Chen C."/>
            <person name="Yan M."/>
            <person name="Daum C."/>
            <person name="Ng V."/>
            <person name="Clum A."/>
            <person name="Steindorff A."/>
            <person name="Ohm R.A."/>
            <person name="Martin F."/>
            <person name="Silar P."/>
            <person name="Natvig D.O."/>
            <person name="Lalanne C."/>
            <person name="Gautier V."/>
            <person name="Ament-Velasquez S.L."/>
            <person name="Kruys A."/>
            <person name="Hutchinson M.I."/>
            <person name="Powell A.J."/>
            <person name="Barry K."/>
            <person name="Miller A.N."/>
            <person name="Grigoriev I.V."/>
            <person name="Debuchy R."/>
            <person name="Gladieux P."/>
            <person name="Hiltunen Thoren M."/>
            <person name="Johannesson H."/>
        </authorList>
    </citation>
    <scope>NUCLEOTIDE SEQUENCE</scope>
    <source>
        <strain evidence="3">CBS 958.72</strain>
    </source>
</reference>
<feature type="region of interest" description="Disordered" evidence="1">
    <location>
        <begin position="184"/>
        <end position="308"/>
    </location>
</feature>